<keyword evidence="2" id="KW-1185">Reference proteome</keyword>
<feature type="non-terminal residue" evidence="1">
    <location>
        <position position="79"/>
    </location>
</feature>
<dbReference type="Proteomes" id="UP000678393">
    <property type="component" value="Unassembled WGS sequence"/>
</dbReference>
<evidence type="ECO:0000313" key="2">
    <source>
        <dbReference type="Proteomes" id="UP000678393"/>
    </source>
</evidence>
<gene>
    <name evidence="1" type="ORF">CUNI_LOCUS17013</name>
</gene>
<organism evidence="1 2">
    <name type="scientific">Candidula unifasciata</name>
    <dbReference type="NCBI Taxonomy" id="100452"/>
    <lineage>
        <taxon>Eukaryota</taxon>
        <taxon>Metazoa</taxon>
        <taxon>Spiralia</taxon>
        <taxon>Lophotrochozoa</taxon>
        <taxon>Mollusca</taxon>
        <taxon>Gastropoda</taxon>
        <taxon>Heterobranchia</taxon>
        <taxon>Euthyneura</taxon>
        <taxon>Panpulmonata</taxon>
        <taxon>Eupulmonata</taxon>
        <taxon>Stylommatophora</taxon>
        <taxon>Helicina</taxon>
        <taxon>Helicoidea</taxon>
        <taxon>Geomitridae</taxon>
        <taxon>Candidula</taxon>
    </lineage>
</organism>
<proteinExistence type="predicted"/>
<evidence type="ECO:0000313" key="1">
    <source>
        <dbReference type="EMBL" id="CAG5131455.1"/>
    </source>
</evidence>
<name>A0A8S3ZV74_9EUPU</name>
<sequence length="79" mass="9177">SYRLCVTGFYSVCVCSVYRLCLFRPLRHMFIPVFLNCWLAKIAMQEIFNDLHRVMQRSQSALAQQLLVLGATLMCIVFV</sequence>
<comment type="caution">
    <text evidence="1">The sequence shown here is derived from an EMBL/GenBank/DDBJ whole genome shotgun (WGS) entry which is preliminary data.</text>
</comment>
<feature type="non-terminal residue" evidence="1">
    <location>
        <position position="1"/>
    </location>
</feature>
<dbReference type="OrthoDB" id="257992at2759"/>
<protein>
    <submittedName>
        <fullName evidence="1">Uncharacterized protein</fullName>
    </submittedName>
</protein>
<accession>A0A8S3ZV74</accession>
<reference evidence="1" key="1">
    <citation type="submission" date="2021-04" db="EMBL/GenBank/DDBJ databases">
        <authorList>
            <consortium name="Molecular Ecology Group"/>
        </authorList>
    </citation>
    <scope>NUCLEOTIDE SEQUENCE</scope>
</reference>
<dbReference type="EMBL" id="CAJHNH020004668">
    <property type="protein sequence ID" value="CAG5131455.1"/>
    <property type="molecule type" value="Genomic_DNA"/>
</dbReference>
<dbReference type="AlphaFoldDB" id="A0A8S3ZV74"/>